<gene>
    <name evidence="4 7" type="primary">lptA</name>
    <name evidence="7" type="ORF">DIR46_11525</name>
</gene>
<dbReference type="PANTHER" id="PTHR36504:SF1">
    <property type="entry name" value="LIPOPOLYSACCHARIDE EXPORT SYSTEM PROTEIN LPTA"/>
    <property type="match status" value="1"/>
</dbReference>
<feature type="region of interest" description="Disordered" evidence="5">
    <location>
        <begin position="158"/>
        <end position="182"/>
    </location>
</feature>
<dbReference type="Proteomes" id="UP000245820">
    <property type="component" value="Chromosome"/>
</dbReference>
<feature type="chain" id="PRO_5015792957" description="Lipopolysaccharide export system protein LptA" evidence="4">
    <location>
        <begin position="20"/>
        <end position="182"/>
    </location>
</feature>
<dbReference type="KEGG" id="mtim:DIR46_11525"/>
<evidence type="ECO:0000313" key="8">
    <source>
        <dbReference type="Proteomes" id="UP000245820"/>
    </source>
</evidence>
<keyword evidence="1 4" id="KW-0813">Transport</keyword>
<evidence type="ECO:0000256" key="5">
    <source>
        <dbReference type="SAM" id="MobiDB-lite"/>
    </source>
</evidence>
<protein>
    <recommendedName>
        <fullName evidence="4">Lipopolysaccharide export system protein LptA</fullName>
    </recommendedName>
</protein>
<comment type="function">
    <text evidence="4">Involved in the assembly of lipopolysaccharide (LPS). Required for the translocation of LPS from the inner membrane to the outer membrane.</text>
</comment>
<dbReference type="Pfam" id="PF03968">
    <property type="entry name" value="LptD_N"/>
    <property type="match status" value="1"/>
</dbReference>
<name>A0A2S2DHX0_9BURK</name>
<feature type="signal peptide" evidence="4">
    <location>
        <begin position="1"/>
        <end position="19"/>
    </location>
</feature>
<evidence type="ECO:0000313" key="7">
    <source>
        <dbReference type="EMBL" id="AWL04993.1"/>
    </source>
</evidence>
<dbReference type="InterPro" id="IPR052037">
    <property type="entry name" value="LPS_export_LptA"/>
</dbReference>
<accession>A0A2S2DHX0</accession>
<dbReference type="AlphaFoldDB" id="A0A2S2DHX0"/>
<evidence type="ECO:0000256" key="1">
    <source>
        <dbReference type="ARBA" id="ARBA00022448"/>
    </source>
</evidence>
<feature type="domain" description="Organic solvent tolerance-like N-terminal" evidence="6">
    <location>
        <begin position="30"/>
        <end position="148"/>
    </location>
</feature>
<dbReference type="EMBL" id="CP029343">
    <property type="protein sequence ID" value="AWL04993.1"/>
    <property type="molecule type" value="Genomic_DNA"/>
</dbReference>
<dbReference type="InterPro" id="IPR014340">
    <property type="entry name" value="LptA"/>
</dbReference>
<proteinExistence type="inferred from homology"/>
<dbReference type="RefSeq" id="WP_109345360.1">
    <property type="nucleotide sequence ID" value="NZ_CP029343.1"/>
</dbReference>
<dbReference type="InterPro" id="IPR005653">
    <property type="entry name" value="OstA-like_N"/>
</dbReference>
<keyword evidence="2 4" id="KW-0732">Signal</keyword>
<dbReference type="GO" id="GO:0001530">
    <property type="term" value="F:lipopolysaccharide binding"/>
    <property type="evidence" value="ECO:0007669"/>
    <property type="project" value="InterPro"/>
</dbReference>
<evidence type="ECO:0000256" key="3">
    <source>
        <dbReference type="ARBA" id="ARBA00022764"/>
    </source>
</evidence>
<dbReference type="Gene3D" id="2.60.450.10">
    <property type="entry name" value="Lipopolysaccharide (LPS) transport protein A like domain"/>
    <property type="match status" value="1"/>
</dbReference>
<keyword evidence="3 4" id="KW-0574">Periplasm</keyword>
<comment type="subcellular location">
    <subcellularLocation>
        <location evidence="4">Periplasm</location>
    </subcellularLocation>
</comment>
<dbReference type="HAMAP" id="MF_01914">
    <property type="entry name" value="LPS_assembly_LptA"/>
    <property type="match status" value="1"/>
</dbReference>
<comment type="similarity">
    <text evidence="4">Belongs to the LptA family.</text>
</comment>
<comment type="subunit">
    <text evidence="4">Component of the lipopolysaccharide transport and assembly complex.</text>
</comment>
<evidence type="ECO:0000256" key="2">
    <source>
        <dbReference type="ARBA" id="ARBA00022729"/>
    </source>
</evidence>
<sequence precursor="true">MKKLLAAAFLSLLSLTAAAERADSLKPATIEYDSADVDGITGTRVFTGNVVLTRGTLLLKADRAVVNESPEGYMSVTLTASNGKLTTFRQKRDGGPDLWVEGQAERIEYDERSELVRLYSNALIKELENSRMTNQITGPFISYDNRKEVATVRNDVSGQTKAGGGRGTLILSPKRAPAGGAQ</sequence>
<dbReference type="GO" id="GO:0017089">
    <property type="term" value="F:glycolipid transfer activity"/>
    <property type="evidence" value="ECO:0007669"/>
    <property type="project" value="TreeGrafter"/>
</dbReference>
<evidence type="ECO:0000259" key="6">
    <source>
        <dbReference type="Pfam" id="PF03968"/>
    </source>
</evidence>
<dbReference type="PANTHER" id="PTHR36504">
    <property type="entry name" value="LIPOPOLYSACCHARIDE EXPORT SYSTEM PROTEIN LPTA"/>
    <property type="match status" value="1"/>
</dbReference>
<dbReference type="OrthoDB" id="5294855at2"/>
<organism evidence="7 8">
    <name type="scientific">Massilia oculi</name>
    <dbReference type="NCBI Taxonomy" id="945844"/>
    <lineage>
        <taxon>Bacteria</taxon>
        <taxon>Pseudomonadati</taxon>
        <taxon>Pseudomonadota</taxon>
        <taxon>Betaproteobacteria</taxon>
        <taxon>Burkholderiales</taxon>
        <taxon>Oxalobacteraceae</taxon>
        <taxon>Telluria group</taxon>
        <taxon>Massilia</taxon>
    </lineage>
</organism>
<keyword evidence="8" id="KW-1185">Reference proteome</keyword>
<dbReference type="NCBIfam" id="TIGR03002">
    <property type="entry name" value="outer_YhbN_LptA"/>
    <property type="match status" value="1"/>
</dbReference>
<dbReference type="GO" id="GO:0043165">
    <property type="term" value="P:Gram-negative-bacterium-type cell outer membrane assembly"/>
    <property type="evidence" value="ECO:0007669"/>
    <property type="project" value="UniProtKB-UniRule"/>
</dbReference>
<reference evidence="7 8" key="1">
    <citation type="submission" date="2018-05" db="EMBL/GenBank/DDBJ databases">
        <title>Complete genome sequence of Massilia oculi sp. nov. CCUG 43427T (=DSM 26321T), the type strain of M. oculi, and comparison with genome sequences of other Massilia strains.</title>
        <authorList>
            <person name="Zhu B."/>
        </authorList>
    </citation>
    <scope>NUCLEOTIDE SEQUENCE [LARGE SCALE GENOMIC DNA]</scope>
    <source>
        <strain evidence="7 8">CCUG 43427</strain>
    </source>
</reference>
<dbReference type="GO" id="GO:0015920">
    <property type="term" value="P:lipopolysaccharide transport"/>
    <property type="evidence" value="ECO:0007669"/>
    <property type="project" value="UniProtKB-UniRule"/>
</dbReference>
<evidence type="ECO:0000256" key="4">
    <source>
        <dbReference type="HAMAP-Rule" id="MF_01914"/>
    </source>
</evidence>
<dbReference type="GO" id="GO:0030288">
    <property type="term" value="C:outer membrane-bounded periplasmic space"/>
    <property type="evidence" value="ECO:0007669"/>
    <property type="project" value="TreeGrafter"/>
</dbReference>
<dbReference type="GO" id="GO:0009279">
    <property type="term" value="C:cell outer membrane"/>
    <property type="evidence" value="ECO:0007669"/>
    <property type="project" value="TreeGrafter"/>
</dbReference>